<feature type="domain" description="HTH merR-type" evidence="2">
    <location>
        <begin position="1"/>
        <end position="66"/>
    </location>
</feature>
<reference evidence="3 4" key="1">
    <citation type="submission" date="2024-05" db="EMBL/GenBank/DDBJ databases">
        <authorList>
            <person name="Venkateswaran K."/>
        </authorList>
    </citation>
    <scope>NUCLEOTIDE SEQUENCE [LARGE SCALE GENOMIC DNA]</scope>
    <source>
        <strain evidence="3 4">179-C4-2-HS</strain>
    </source>
</reference>
<comment type="caution">
    <text evidence="3">The sequence shown here is derived from an EMBL/GenBank/DDBJ whole genome shotgun (WGS) entry which is preliminary data.</text>
</comment>
<dbReference type="PANTHER" id="PTHR30204">
    <property type="entry name" value="REDOX-CYCLING DRUG-SENSING TRANSCRIPTIONAL ACTIVATOR SOXR"/>
    <property type="match status" value="1"/>
</dbReference>
<dbReference type="InterPro" id="IPR009061">
    <property type="entry name" value="DNA-bd_dom_put_sf"/>
</dbReference>
<proteinExistence type="predicted"/>
<organism evidence="3 4">
    <name type="scientific">Neobacillus driksii</name>
    <dbReference type="NCBI Taxonomy" id="3035913"/>
    <lineage>
        <taxon>Bacteria</taxon>
        <taxon>Bacillati</taxon>
        <taxon>Bacillota</taxon>
        <taxon>Bacilli</taxon>
        <taxon>Bacillales</taxon>
        <taxon>Bacillaceae</taxon>
        <taxon>Neobacillus</taxon>
    </lineage>
</organism>
<dbReference type="EMBL" id="JAROBZ020000001">
    <property type="protein sequence ID" value="MFB3169156.1"/>
    <property type="molecule type" value="Genomic_DNA"/>
</dbReference>
<dbReference type="Gene3D" id="1.10.1660.10">
    <property type="match status" value="1"/>
</dbReference>
<dbReference type="Proteomes" id="UP001241748">
    <property type="component" value="Unassembled WGS sequence"/>
</dbReference>
<protein>
    <submittedName>
        <fullName evidence="3">MerR family transcriptional regulator</fullName>
    </submittedName>
</protein>
<dbReference type="SUPFAM" id="SSF46955">
    <property type="entry name" value="Putative DNA-binding domain"/>
    <property type="match status" value="1"/>
</dbReference>
<evidence type="ECO:0000259" key="2">
    <source>
        <dbReference type="PROSITE" id="PS50937"/>
    </source>
</evidence>
<evidence type="ECO:0000256" key="1">
    <source>
        <dbReference type="ARBA" id="ARBA00023125"/>
    </source>
</evidence>
<sequence>MGELAEIAMVSKRTIDYYTSIGLLSAERSQSNYRIYTEESLKDLKFIEECKSLHYPLDEIKRKLDMKKDKTIRDSEVEKHLNAVTQQMQQLQNDLYDLTSFIEKLDDMQKEKFATNLMMLKSVLKESLLRITS</sequence>
<dbReference type="InterPro" id="IPR000551">
    <property type="entry name" value="MerR-type_HTH_dom"/>
</dbReference>
<evidence type="ECO:0000313" key="3">
    <source>
        <dbReference type="EMBL" id="MFB3169156.1"/>
    </source>
</evidence>
<dbReference type="Pfam" id="PF13411">
    <property type="entry name" value="MerR_1"/>
    <property type="match status" value="1"/>
</dbReference>
<dbReference type="SMART" id="SM00422">
    <property type="entry name" value="HTH_MERR"/>
    <property type="match status" value="1"/>
</dbReference>
<evidence type="ECO:0000313" key="4">
    <source>
        <dbReference type="Proteomes" id="UP001241748"/>
    </source>
</evidence>
<dbReference type="PROSITE" id="PS50937">
    <property type="entry name" value="HTH_MERR_2"/>
    <property type="match status" value="1"/>
</dbReference>
<accession>A0ABV4YWB8</accession>
<dbReference type="PANTHER" id="PTHR30204:SF95">
    <property type="entry name" value="HTH-TYPE TRANSCRIPTIONAL REGULATOR CUER"/>
    <property type="match status" value="1"/>
</dbReference>
<gene>
    <name evidence="3" type="ORF">P5G62_018685</name>
</gene>
<name>A0ABV4YWB8_9BACI</name>
<keyword evidence="1" id="KW-0238">DNA-binding</keyword>
<keyword evidence="4" id="KW-1185">Reference proteome</keyword>
<dbReference type="InterPro" id="IPR047057">
    <property type="entry name" value="MerR_fam"/>
</dbReference>